<dbReference type="EMBL" id="UINC01091290">
    <property type="protein sequence ID" value="SVC43942.1"/>
    <property type="molecule type" value="Genomic_DNA"/>
</dbReference>
<dbReference type="CDD" id="cd13922">
    <property type="entry name" value="Azurin"/>
    <property type="match status" value="1"/>
</dbReference>
<dbReference type="NCBIfam" id="TIGR02695">
    <property type="entry name" value="azurin"/>
    <property type="match status" value="1"/>
</dbReference>
<dbReference type="GO" id="GO:0009055">
    <property type="term" value="F:electron transfer activity"/>
    <property type="evidence" value="ECO:0007669"/>
    <property type="project" value="InterPro"/>
</dbReference>
<dbReference type="AlphaFoldDB" id="A0A382M985"/>
<reference evidence="6" key="1">
    <citation type="submission" date="2018-05" db="EMBL/GenBank/DDBJ databases">
        <authorList>
            <person name="Lanie J.A."/>
            <person name="Ng W.-L."/>
            <person name="Kazmierczak K.M."/>
            <person name="Andrzejewski T.M."/>
            <person name="Davidsen T.M."/>
            <person name="Wayne K.J."/>
            <person name="Tettelin H."/>
            <person name="Glass J.I."/>
            <person name="Rusch D."/>
            <person name="Podicherti R."/>
            <person name="Tsui H.-C.T."/>
            <person name="Winkler M.E."/>
        </authorList>
    </citation>
    <scope>NUCLEOTIDE SEQUENCE</scope>
</reference>
<name>A0A382M985_9ZZZZ</name>
<dbReference type="PANTHER" id="PTHR38439:SF2">
    <property type="entry name" value="OUTER MEMBRANE PROTEIN H.8"/>
    <property type="match status" value="1"/>
</dbReference>
<evidence type="ECO:0000259" key="5">
    <source>
        <dbReference type="Pfam" id="PF00127"/>
    </source>
</evidence>
<dbReference type="InterPro" id="IPR008972">
    <property type="entry name" value="Cupredoxin"/>
</dbReference>
<organism evidence="6">
    <name type="scientific">marine metagenome</name>
    <dbReference type="NCBI Taxonomy" id="408172"/>
    <lineage>
        <taxon>unclassified sequences</taxon>
        <taxon>metagenomes</taxon>
        <taxon>ecological metagenomes</taxon>
    </lineage>
</organism>
<proteinExistence type="predicted"/>
<evidence type="ECO:0000313" key="6">
    <source>
        <dbReference type="EMBL" id="SVC43942.1"/>
    </source>
</evidence>
<gene>
    <name evidence="6" type="ORF">METZ01_LOCUS296796</name>
</gene>
<evidence type="ECO:0000256" key="3">
    <source>
        <dbReference type="ARBA" id="ARBA00022982"/>
    </source>
</evidence>
<dbReference type="InterPro" id="IPR028871">
    <property type="entry name" value="BlueCu_1_BS"/>
</dbReference>
<protein>
    <recommendedName>
        <fullName evidence="5">Blue (type 1) copper domain-containing protein</fullName>
    </recommendedName>
</protein>
<dbReference type="PANTHER" id="PTHR38439">
    <property type="entry name" value="AURACYANIN-B"/>
    <property type="match status" value="1"/>
</dbReference>
<dbReference type="PROSITE" id="PS51257">
    <property type="entry name" value="PROKAR_LIPOPROTEIN"/>
    <property type="match status" value="1"/>
</dbReference>
<keyword evidence="1" id="KW-0813">Transport</keyword>
<keyword evidence="3" id="KW-0249">Electron transport</keyword>
<feature type="domain" description="Blue (type 1) copper" evidence="5">
    <location>
        <begin position="24"/>
        <end position="149"/>
    </location>
</feature>
<dbReference type="GO" id="GO:0005507">
    <property type="term" value="F:copper ion binding"/>
    <property type="evidence" value="ECO:0007669"/>
    <property type="project" value="InterPro"/>
</dbReference>
<dbReference type="SUPFAM" id="SSF49503">
    <property type="entry name" value="Cupredoxins"/>
    <property type="match status" value="1"/>
</dbReference>
<evidence type="ECO:0000256" key="4">
    <source>
        <dbReference type="ARBA" id="ARBA00023008"/>
    </source>
</evidence>
<dbReference type="InterPro" id="IPR050845">
    <property type="entry name" value="Cu-binding_ET"/>
</dbReference>
<accession>A0A382M985</accession>
<keyword evidence="2" id="KW-0479">Metal-binding</keyword>
<dbReference type="Gene3D" id="2.60.40.420">
    <property type="entry name" value="Cupredoxins - blue copper proteins"/>
    <property type="match status" value="1"/>
</dbReference>
<dbReference type="InterPro" id="IPR000923">
    <property type="entry name" value="BlueCu_1"/>
</dbReference>
<evidence type="ECO:0000256" key="1">
    <source>
        <dbReference type="ARBA" id="ARBA00022448"/>
    </source>
</evidence>
<sequence length="151" mass="16008">MMKIIKTVLITLIVSQASVVLAASCEQTIEGNDMLQFNLKEIVMSSTCSEVTINLKHTGQLAGNIMGHNWVLSTTEDFMAVALAGGSAGPSDNYVPSNDSRVIASTVIIGGGEETSITFSLASLGIGEDYTFFCSFPGHYAIMKGTFTITN</sequence>
<evidence type="ECO:0000256" key="2">
    <source>
        <dbReference type="ARBA" id="ARBA00022723"/>
    </source>
</evidence>
<keyword evidence="4" id="KW-0186">Copper</keyword>
<dbReference type="InterPro" id="IPR014068">
    <property type="entry name" value="Azurin"/>
</dbReference>
<dbReference type="Pfam" id="PF00127">
    <property type="entry name" value="Copper-bind"/>
    <property type="match status" value="1"/>
</dbReference>
<dbReference type="PROSITE" id="PS00196">
    <property type="entry name" value="COPPER_BLUE"/>
    <property type="match status" value="1"/>
</dbReference>